<dbReference type="SUPFAM" id="SSF63817">
    <property type="entry name" value="Sortase"/>
    <property type="match status" value="1"/>
</dbReference>
<dbReference type="CDD" id="cd06166">
    <property type="entry name" value="Sortase_D_2"/>
    <property type="match status" value="1"/>
</dbReference>
<dbReference type="EMBL" id="JAQLWV010000028">
    <property type="protein sequence ID" value="MDB7934683.1"/>
    <property type="molecule type" value="Genomic_DNA"/>
</dbReference>
<reference evidence="7 9" key="2">
    <citation type="journal article" date="2019" name="Nat. Med.">
        <title>A library of human gut bacterial isolates paired with longitudinal multiomics data enables mechanistic microbiome research.</title>
        <authorList>
            <person name="Poyet M."/>
            <person name="Groussin M."/>
            <person name="Gibbons S.M."/>
            <person name="Avila-Pacheco J."/>
            <person name="Jiang X."/>
            <person name="Kearney S.M."/>
            <person name="Perrotta A.R."/>
            <person name="Berdy B."/>
            <person name="Zhao S."/>
            <person name="Lieberman T.D."/>
            <person name="Swanson P.K."/>
            <person name="Smith M."/>
            <person name="Roesemann S."/>
            <person name="Alexander J.E."/>
            <person name="Rich S.A."/>
            <person name="Livny J."/>
            <person name="Vlamakis H."/>
            <person name="Clish C."/>
            <person name="Bullock K."/>
            <person name="Deik A."/>
            <person name="Scott J."/>
            <person name="Pierce K.A."/>
            <person name="Xavier R.J."/>
            <person name="Alm E.J."/>
        </authorList>
    </citation>
    <scope>NUCLEOTIDE SEQUENCE [LARGE SCALE GENOMIC DNA]</scope>
    <source>
        <strain evidence="7 9">BIOML-A5</strain>
    </source>
</reference>
<dbReference type="Proteomes" id="UP001211173">
    <property type="component" value="Unassembled WGS sequence"/>
</dbReference>
<dbReference type="Proteomes" id="UP000429811">
    <property type="component" value="Unassembled WGS sequence"/>
</dbReference>
<evidence type="ECO:0000313" key="5">
    <source>
        <dbReference type="EMBL" id="MDB7905868.1"/>
    </source>
</evidence>
<feature type="active site" description="Acyl-thioester intermediate" evidence="2">
    <location>
        <position position="232"/>
    </location>
</feature>
<dbReference type="Pfam" id="PF04203">
    <property type="entry name" value="Sortase"/>
    <property type="match status" value="1"/>
</dbReference>
<dbReference type="RefSeq" id="WP_009259342.1">
    <property type="nucleotide sequence ID" value="NZ_BAABZG010000001.1"/>
</dbReference>
<evidence type="ECO:0000313" key="7">
    <source>
        <dbReference type="EMBL" id="MSB49425.1"/>
    </source>
</evidence>
<evidence type="ECO:0000313" key="6">
    <source>
        <dbReference type="EMBL" id="MDB7934683.1"/>
    </source>
</evidence>
<dbReference type="EMBL" id="CYZT01000059">
    <property type="protein sequence ID" value="CUO21966.1"/>
    <property type="molecule type" value="Genomic_DNA"/>
</dbReference>
<dbReference type="NCBIfam" id="TIGR01076">
    <property type="entry name" value="sortase_fam"/>
    <property type="match status" value="1"/>
</dbReference>
<reference evidence="5" key="3">
    <citation type="submission" date="2023-01" db="EMBL/GenBank/DDBJ databases">
        <title>Human gut microbiome strain richness.</title>
        <authorList>
            <person name="Chen-Liaw A."/>
        </authorList>
    </citation>
    <scope>NUCLEOTIDE SEQUENCE</scope>
    <source>
        <strain evidence="6">1001287st1_F4_1001285I_161205</strain>
        <strain evidence="5">2225st1_A6_2225SCRN_200828</strain>
    </source>
</reference>
<feature type="chain" id="PRO_5042683046" evidence="3">
    <location>
        <begin position="24"/>
        <end position="250"/>
    </location>
</feature>
<dbReference type="InterPro" id="IPR005754">
    <property type="entry name" value="Sortase"/>
</dbReference>
<dbReference type="EMBL" id="JAQLWO010000006">
    <property type="protein sequence ID" value="MDB7905868.1"/>
    <property type="molecule type" value="Genomic_DNA"/>
</dbReference>
<dbReference type="Proteomes" id="UP000095746">
    <property type="component" value="Unassembled WGS sequence"/>
</dbReference>
<dbReference type="InterPro" id="IPR042000">
    <property type="entry name" value="Sortase_D_2"/>
</dbReference>
<evidence type="ECO:0000313" key="9">
    <source>
        <dbReference type="Proteomes" id="UP000429811"/>
    </source>
</evidence>
<proteinExistence type="predicted"/>
<dbReference type="InterPro" id="IPR023365">
    <property type="entry name" value="Sortase_dom-sf"/>
</dbReference>
<dbReference type="GO" id="GO:0016787">
    <property type="term" value="F:hydrolase activity"/>
    <property type="evidence" value="ECO:0007669"/>
    <property type="project" value="UniProtKB-KW"/>
</dbReference>
<reference evidence="4 8" key="1">
    <citation type="submission" date="2015-09" db="EMBL/GenBank/DDBJ databases">
        <authorList>
            <consortium name="Pathogen Informatics"/>
        </authorList>
    </citation>
    <scope>NUCLEOTIDE SEQUENCE [LARGE SCALE GENOMIC DNA]</scope>
    <source>
        <strain evidence="4 8">2789STDY5608854</strain>
    </source>
</reference>
<keyword evidence="1" id="KW-0378">Hydrolase</keyword>
<evidence type="ECO:0000313" key="8">
    <source>
        <dbReference type="Proteomes" id="UP000095746"/>
    </source>
</evidence>
<organism evidence="4 8">
    <name type="scientific">Flavonifractor plautii</name>
    <name type="common">Fusobacterium plautii</name>
    <dbReference type="NCBI Taxonomy" id="292800"/>
    <lineage>
        <taxon>Bacteria</taxon>
        <taxon>Bacillati</taxon>
        <taxon>Bacillota</taxon>
        <taxon>Clostridia</taxon>
        <taxon>Eubacteriales</taxon>
        <taxon>Oscillospiraceae</taxon>
        <taxon>Flavonifractor</taxon>
    </lineage>
</organism>
<evidence type="ECO:0000256" key="2">
    <source>
        <dbReference type="PIRSR" id="PIRSR605754-1"/>
    </source>
</evidence>
<feature type="signal peptide" evidence="3">
    <location>
        <begin position="1"/>
        <end position="23"/>
    </location>
</feature>
<dbReference type="EMBL" id="WKPO01000016">
    <property type="protein sequence ID" value="MSB49425.1"/>
    <property type="molecule type" value="Genomic_DNA"/>
</dbReference>
<dbReference type="AlphaFoldDB" id="A0A174DDH3"/>
<feature type="active site" description="Proton donor/acceptor" evidence="2">
    <location>
        <position position="172"/>
    </location>
</feature>
<evidence type="ECO:0000256" key="3">
    <source>
        <dbReference type="SAM" id="SignalP"/>
    </source>
</evidence>
<dbReference type="Proteomes" id="UP001211006">
    <property type="component" value="Unassembled WGS sequence"/>
</dbReference>
<evidence type="ECO:0000313" key="4">
    <source>
        <dbReference type="EMBL" id="CUO21966.1"/>
    </source>
</evidence>
<protein>
    <submittedName>
        <fullName evidence="5 7">Sortase</fullName>
    </submittedName>
    <submittedName>
        <fullName evidence="4">Sortase (Surface protein transpeptidase)</fullName>
    </submittedName>
</protein>
<gene>
    <name evidence="4" type="ORF">ERS852411_01166</name>
    <name evidence="7" type="ORF">GKE90_12095</name>
    <name evidence="5" type="ORF">PND83_07780</name>
    <name evidence="6" type="ORF">PNE06_16490</name>
</gene>
<dbReference type="GeneID" id="89522001"/>
<keyword evidence="3" id="KW-0732">Signal</keyword>
<evidence type="ECO:0000256" key="1">
    <source>
        <dbReference type="ARBA" id="ARBA00022801"/>
    </source>
</evidence>
<name>A0A174DDH3_FLAPL</name>
<dbReference type="Gene3D" id="2.40.260.10">
    <property type="entry name" value="Sortase"/>
    <property type="match status" value="1"/>
</dbReference>
<accession>A0A174DDH3</accession>
<sequence length="250" mass="26731">MKRLRGLCLSLAGLMLMTTPALAADYNFETPAPKDFYGSTSYEEVYGAQYNYGGTNAVDFLDPLADSAPGISINSGSSLEYGINSGSGSIYPDSSGSSYPIQWGDVPTLPATQFTAVSEVERNDGSIGTLVIPSLGIRYKAYDGTDSASMRKGVGHFPSTSAWEGNIGLCGHNRGSSHNIGAIKDLEIGDTIRYQTSLGTRTYAVSSVKIIDWTDWSYLNSTSDNRITIITCLANQPTKRVCVQGIEISS</sequence>